<dbReference type="AlphaFoldDB" id="A0A174QVT0"/>
<evidence type="ECO:0000256" key="1">
    <source>
        <dbReference type="SAM" id="MobiDB-lite"/>
    </source>
</evidence>
<evidence type="ECO:0000313" key="2">
    <source>
        <dbReference type="EMBL" id="CUP77322.1"/>
    </source>
</evidence>
<gene>
    <name evidence="3" type="ORF">BFLFYP10_02597</name>
    <name evidence="2" type="ORF">ERS852461_03355</name>
</gene>
<evidence type="ECO:0000313" key="3">
    <source>
        <dbReference type="EMBL" id="VYT35146.1"/>
    </source>
</evidence>
<sequence length="588" mass="67872">MQKQEISNIMIFFVTQDLEGQPRQLEMHLMPEKEVSMMNQRFTEYLQRQREMYKPSLVQSHLPDLYLCRYQFPAGVSYPDIRLFDKDNSLVQKFITRNGGSMQGNVSLRGLEYLHSHDEEKSLPMLVASGLADHLLVQPEAKRFALAQDTLHDDPSETLTAVETAKGVLLFEYSGFGKTCCHAYMQHLADRFFITDEEKPEFVNLYKLTRPDAEVVKAFQASPNAFSLYTNSFLPEKAQYLDATILRNARLDRSHRIEPTFDAYDKFASSYNVLPSIANAQILRLLSLQETAGIYGIDYTTRRIPFIHKNSFNSQFNALQNIPAENKGGQEKVKSQIRDQAAYILKRDYGLIPDSLQNKEIDPIISLQTPKGAVYLPATDEGAIYKQCYLQYLADRFFTPEVQALGRIREFYISCPNHSTEHYMQKHLDLFRSNPFYGQLAKMPLYPIEQSELLKKGGYPIEPTYHAFKQFTEDYRLSVTPENAEIFTLLFIREYGLPADFNTNESYKEFTHKGNFKPLDQEMSELQSKKGYSEKAFYNIQNRQQQLADKILGLRYRLTCPPLQLTGPAASEKRKTASRQNKSHNPRI</sequence>
<organism evidence="2 4">
    <name type="scientific">Bacteroides faecis</name>
    <dbReference type="NCBI Taxonomy" id="674529"/>
    <lineage>
        <taxon>Bacteria</taxon>
        <taxon>Pseudomonadati</taxon>
        <taxon>Bacteroidota</taxon>
        <taxon>Bacteroidia</taxon>
        <taxon>Bacteroidales</taxon>
        <taxon>Bacteroidaceae</taxon>
        <taxon>Bacteroides</taxon>
    </lineage>
</organism>
<evidence type="ECO:0000313" key="4">
    <source>
        <dbReference type="Proteomes" id="UP000095606"/>
    </source>
</evidence>
<reference evidence="3" key="2">
    <citation type="submission" date="2019-11" db="EMBL/GenBank/DDBJ databases">
        <authorList>
            <person name="Feng L."/>
        </authorList>
    </citation>
    <scope>NUCLEOTIDE SEQUENCE</scope>
    <source>
        <strain evidence="3">BfaecisLFYP10</strain>
    </source>
</reference>
<accession>A0A174QVT0</accession>
<feature type="region of interest" description="Disordered" evidence="1">
    <location>
        <begin position="565"/>
        <end position="588"/>
    </location>
</feature>
<dbReference type="Proteomes" id="UP000095606">
    <property type="component" value="Unassembled WGS sequence"/>
</dbReference>
<dbReference type="EMBL" id="CZAE01000017">
    <property type="protein sequence ID" value="CUP77322.1"/>
    <property type="molecule type" value="Genomic_DNA"/>
</dbReference>
<dbReference type="RefSeq" id="WP_004311887.1">
    <property type="nucleotide sequence ID" value="NZ_CACRSZ010000056.1"/>
</dbReference>
<dbReference type="GeneID" id="75113255"/>
<protein>
    <submittedName>
        <fullName evidence="2">Uncharacterized protein</fullName>
    </submittedName>
</protein>
<proteinExistence type="predicted"/>
<name>A0A174QVT0_9BACE</name>
<accession>A0A6N2W6Y6</accession>
<reference evidence="2 4" key="1">
    <citation type="submission" date="2015-09" db="EMBL/GenBank/DDBJ databases">
        <authorList>
            <consortium name="Pathogen Informatics"/>
        </authorList>
    </citation>
    <scope>NUCLEOTIDE SEQUENCE [LARGE SCALE GENOMIC DNA]</scope>
    <source>
        <strain evidence="2 4">2789STDY5834846</strain>
    </source>
</reference>
<dbReference type="InterPro" id="IPR046110">
    <property type="entry name" value="DUF6047"/>
</dbReference>
<dbReference type="Pfam" id="PF19513">
    <property type="entry name" value="DUF6047"/>
    <property type="match status" value="2"/>
</dbReference>
<dbReference type="EMBL" id="CACRSZ010000056">
    <property type="protein sequence ID" value="VYT35146.1"/>
    <property type="molecule type" value="Genomic_DNA"/>
</dbReference>